<reference evidence="1" key="1">
    <citation type="submission" date="2018-05" db="EMBL/GenBank/DDBJ databases">
        <authorList>
            <person name="Lanie J.A."/>
            <person name="Ng W.-L."/>
            <person name="Kazmierczak K.M."/>
            <person name="Andrzejewski T.M."/>
            <person name="Davidsen T.M."/>
            <person name="Wayne K.J."/>
            <person name="Tettelin H."/>
            <person name="Glass J.I."/>
            <person name="Rusch D."/>
            <person name="Podicherti R."/>
            <person name="Tsui H.-C.T."/>
            <person name="Winkler M.E."/>
        </authorList>
    </citation>
    <scope>NUCLEOTIDE SEQUENCE</scope>
</reference>
<organism evidence="1">
    <name type="scientific">marine metagenome</name>
    <dbReference type="NCBI Taxonomy" id="408172"/>
    <lineage>
        <taxon>unclassified sequences</taxon>
        <taxon>metagenomes</taxon>
        <taxon>ecological metagenomes</taxon>
    </lineage>
</organism>
<dbReference type="EMBL" id="UINC01012655">
    <property type="protein sequence ID" value="SVA55138.1"/>
    <property type="molecule type" value="Genomic_DNA"/>
</dbReference>
<protein>
    <submittedName>
        <fullName evidence="1">Uncharacterized protein</fullName>
    </submittedName>
</protein>
<dbReference type="AlphaFoldDB" id="A0A381WSA3"/>
<name>A0A381WSA3_9ZZZZ</name>
<proteinExistence type="predicted"/>
<evidence type="ECO:0000313" key="1">
    <source>
        <dbReference type="EMBL" id="SVA55138.1"/>
    </source>
</evidence>
<feature type="non-terminal residue" evidence="1">
    <location>
        <position position="55"/>
    </location>
</feature>
<gene>
    <name evidence="1" type="ORF">METZ01_LOCUS107992</name>
</gene>
<sequence>MTGIPQEETLMVRPEIGQDVKLDSPLTTQERFILTGIEMGIWPTVDAGVDHMRKQ</sequence>
<accession>A0A381WSA3</accession>